<comment type="caution">
    <text evidence="1">The sequence shown here is derived from an EMBL/GenBank/DDBJ whole genome shotgun (WGS) entry which is preliminary data.</text>
</comment>
<sequence length="118" mass="12870">ALKRSAADWIEITPSEFVVKPGERKQVKVKLSIPGPASGGYYAAIMVEPVREIPPAPSEALMGIVRTWRMASIVELTVTGWQTPRAKISISDLKVEPSPEDEGLTFTTTIENKGNVHV</sequence>
<reference evidence="1" key="1">
    <citation type="journal article" date="2014" name="Front. Microbiol.">
        <title>High frequency of phylogenetically diverse reductive dehalogenase-homologous genes in deep subseafloor sedimentary metagenomes.</title>
        <authorList>
            <person name="Kawai M."/>
            <person name="Futagami T."/>
            <person name="Toyoda A."/>
            <person name="Takaki Y."/>
            <person name="Nishi S."/>
            <person name="Hori S."/>
            <person name="Arai W."/>
            <person name="Tsubouchi T."/>
            <person name="Morono Y."/>
            <person name="Uchiyama I."/>
            <person name="Ito T."/>
            <person name="Fujiyama A."/>
            <person name="Inagaki F."/>
            <person name="Takami H."/>
        </authorList>
    </citation>
    <scope>NUCLEOTIDE SEQUENCE</scope>
    <source>
        <strain evidence="1">Expedition CK06-06</strain>
    </source>
</reference>
<protein>
    <submittedName>
        <fullName evidence="1">Uncharacterized protein</fullName>
    </submittedName>
</protein>
<feature type="non-terminal residue" evidence="1">
    <location>
        <position position="1"/>
    </location>
</feature>
<accession>X1RE35</accession>
<gene>
    <name evidence="1" type="ORF">S06H3_64503</name>
</gene>
<dbReference type="EMBL" id="BARV01043103">
    <property type="protein sequence ID" value="GAI53854.1"/>
    <property type="molecule type" value="Genomic_DNA"/>
</dbReference>
<proteinExistence type="predicted"/>
<organism evidence="1">
    <name type="scientific">marine sediment metagenome</name>
    <dbReference type="NCBI Taxonomy" id="412755"/>
    <lineage>
        <taxon>unclassified sequences</taxon>
        <taxon>metagenomes</taxon>
        <taxon>ecological metagenomes</taxon>
    </lineage>
</organism>
<evidence type="ECO:0000313" key="1">
    <source>
        <dbReference type="EMBL" id="GAI53854.1"/>
    </source>
</evidence>
<name>X1RE35_9ZZZZ</name>
<feature type="non-terminal residue" evidence="1">
    <location>
        <position position="118"/>
    </location>
</feature>
<dbReference type="AlphaFoldDB" id="X1RE35"/>